<dbReference type="Proteomes" id="UP000291106">
    <property type="component" value="Chromosome"/>
</dbReference>
<comment type="function">
    <text evidence="1">Thiol-specific peroxidase that catalyzes the reduction of hydrogen peroxide and organic hydroperoxides to water and alcohols, respectively. Plays a role in cell protection against oxidative stress by detoxifying peroxides and as sensor of hydrogen peroxide-mediated signaling events.</text>
</comment>
<feature type="domain" description="Thioredoxin" evidence="13">
    <location>
        <begin position="40"/>
        <end position="217"/>
    </location>
</feature>
<dbReference type="OrthoDB" id="9809746at2"/>
<dbReference type="Pfam" id="PF00578">
    <property type="entry name" value="AhpC-TSA"/>
    <property type="match status" value="1"/>
</dbReference>
<dbReference type="InterPro" id="IPR013766">
    <property type="entry name" value="Thioredoxin_domain"/>
</dbReference>
<evidence type="ECO:0000256" key="7">
    <source>
        <dbReference type="ARBA" id="ARBA00023284"/>
    </source>
</evidence>
<dbReference type="SUPFAM" id="SSF52833">
    <property type="entry name" value="Thioredoxin-like"/>
    <property type="match status" value="1"/>
</dbReference>
<evidence type="ECO:0000256" key="9">
    <source>
        <dbReference type="ARBA" id="ARBA00038489"/>
    </source>
</evidence>
<feature type="signal peptide" evidence="12">
    <location>
        <begin position="1"/>
        <end position="27"/>
    </location>
</feature>
<evidence type="ECO:0000256" key="4">
    <source>
        <dbReference type="ARBA" id="ARBA00022862"/>
    </source>
</evidence>
<proteinExistence type="inferred from homology"/>
<evidence type="ECO:0000256" key="5">
    <source>
        <dbReference type="ARBA" id="ARBA00023002"/>
    </source>
</evidence>
<evidence type="ECO:0000313" key="15">
    <source>
        <dbReference type="Proteomes" id="UP000291106"/>
    </source>
</evidence>
<dbReference type="GO" id="GO:0034599">
    <property type="term" value="P:cellular response to oxidative stress"/>
    <property type="evidence" value="ECO:0007669"/>
    <property type="project" value="TreeGrafter"/>
</dbReference>
<dbReference type="InterPro" id="IPR000866">
    <property type="entry name" value="AhpC/TSA"/>
</dbReference>
<organism evidence="14 15">
    <name type="scientific">Shewanella maritima</name>
    <dbReference type="NCBI Taxonomy" id="2520507"/>
    <lineage>
        <taxon>Bacteria</taxon>
        <taxon>Pseudomonadati</taxon>
        <taxon>Pseudomonadota</taxon>
        <taxon>Gammaproteobacteria</taxon>
        <taxon>Alteromonadales</taxon>
        <taxon>Shewanellaceae</taxon>
        <taxon>Shewanella</taxon>
    </lineage>
</organism>
<dbReference type="PANTHER" id="PTHR42801:SF7">
    <property type="entry name" value="SLL1159 PROTEIN"/>
    <property type="match status" value="1"/>
</dbReference>
<dbReference type="GO" id="GO:0005737">
    <property type="term" value="C:cytoplasm"/>
    <property type="evidence" value="ECO:0007669"/>
    <property type="project" value="TreeGrafter"/>
</dbReference>
<evidence type="ECO:0000256" key="3">
    <source>
        <dbReference type="ARBA" id="ARBA00022559"/>
    </source>
</evidence>
<dbReference type="InterPro" id="IPR036249">
    <property type="entry name" value="Thioredoxin-like_sf"/>
</dbReference>
<dbReference type="InterPro" id="IPR050924">
    <property type="entry name" value="Peroxiredoxin_BCP/PrxQ"/>
</dbReference>
<keyword evidence="3" id="KW-0575">Peroxidase</keyword>
<name>A0A411PEU6_9GAMM</name>
<dbReference type="PROSITE" id="PS51352">
    <property type="entry name" value="THIOREDOXIN_2"/>
    <property type="match status" value="1"/>
</dbReference>
<dbReference type="CDD" id="cd02970">
    <property type="entry name" value="PRX_like2"/>
    <property type="match status" value="1"/>
</dbReference>
<sequence>MLNKLLVTLFSAAVITFSAMSMSEAQAKPIAVDENNISPLLNGHNIPKVTLNDYQGKPVDLAKLVEAKPTIFFFYRGGWCPFCNIQMGQLKAIEPKLIEMGFQLVGISPDSPEKLRESMTDNELSYMLLSDENLEATKAFGLAFFTSQKVTDMYQAKLGVKNHLFKNAQGQERLVLPVPAIYIADNQGLIHFQYANPNYKVRPASELIMTAAKLVVAK</sequence>
<dbReference type="Gene3D" id="3.40.30.10">
    <property type="entry name" value="Glutaredoxin"/>
    <property type="match status" value="1"/>
</dbReference>
<evidence type="ECO:0000259" key="13">
    <source>
        <dbReference type="PROSITE" id="PS51352"/>
    </source>
</evidence>
<evidence type="ECO:0000256" key="11">
    <source>
        <dbReference type="ARBA" id="ARBA00049091"/>
    </source>
</evidence>
<keyword evidence="15" id="KW-1185">Reference proteome</keyword>
<evidence type="ECO:0000256" key="1">
    <source>
        <dbReference type="ARBA" id="ARBA00003330"/>
    </source>
</evidence>
<protein>
    <recommendedName>
        <fullName evidence="2">thioredoxin-dependent peroxiredoxin</fullName>
        <ecNumber evidence="2">1.11.1.24</ecNumber>
    </recommendedName>
    <alternativeName>
        <fullName evidence="8">Thioredoxin peroxidase</fullName>
    </alternativeName>
    <alternativeName>
        <fullName evidence="10">Thioredoxin-dependent peroxiredoxin Bcp</fullName>
    </alternativeName>
</protein>
<dbReference type="EC" id="1.11.1.24" evidence="2"/>
<dbReference type="GO" id="GO:0045454">
    <property type="term" value="P:cell redox homeostasis"/>
    <property type="evidence" value="ECO:0007669"/>
    <property type="project" value="TreeGrafter"/>
</dbReference>
<accession>A0A411PEU6</accession>
<evidence type="ECO:0000256" key="10">
    <source>
        <dbReference type="ARBA" id="ARBA00042639"/>
    </source>
</evidence>
<dbReference type="KEGG" id="smai:EXU30_04900"/>
<comment type="catalytic activity">
    <reaction evidence="11">
        <text>a hydroperoxide + [thioredoxin]-dithiol = an alcohol + [thioredoxin]-disulfide + H2O</text>
        <dbReference type="Rhea" id="RHEA:62620"/>
        <dbReference type="Rhea" id="RHEA-COMP:10698"/>
        <dbReference type="Rhea" id="RHEA-COMP:10700"/>
        <dbReference type="ChEBI" id="CHEBI:15377"/>
        <dbReference type="ChEBI" id="CHEBI:29950"/>
        <dbReference type="ChEBI" id="CHEBI:30879"/>
        <dbReference type="ChEBI" id="CHEBI:35924"/>
        <dbReference type="ChEBI" id="CHEBI:50058"/>
        <dbReference type="EC" id="1.11.1.24"/>
    </reaction>
</comment>
<keyword evidence="4" id="KW-0049">Antioxidant</keyword>
<keyword evidence="12" id="KW-0732">Signal</keyword>
<evidence type="ECO:0000256" key="6">
    <source>
        <dbReference type="ARBA" id="ARBA00023157"/>
    </source>
</evidence>
<gene>
    <name evidence="14" type="ORF">EXU30_04900</name>
</gene>
<keyword evidence="6" id="KW-1015">Disulfide bond</keyword>
<dbReference type="PANTHER" id="PTHR42801">
    <property type="entry name" value="THIOREDOXIN-DEPENDENT PEROXIDE REDUCTASE"/>
    <property type="match status" value="1"/>
</dbReference>
<dbReference type="EMBL" id="CP036200">
    <property type="protein sequence ID" value="QBF82116.1"/>
    <property type="molecule type" value="Genomic_DNA"/>
</dbReference>
<evidence type="ECO:0000256" key="12">
    <source>
        <dbReference type="SAM" id="SignalP"/>
    </source>
</evidence>
<evidence type="ECO:0000313" key="14">
    <source>
        <dbReference type="EMBL" id="QBF82116.1"/>
    </source>
</evidence>
<evidence type="ECO:0000256" key="8">
    <source>
        <dbReference type="ARBA" id="ARBA00032824"/>
    </source>
</evidence>
<keyword evidence="5" id="KW-0560">Oxidoreductase</keyword>
<keyword evidence="7" id="KW-0676">Redox-active center</keyword>
<feature type="chain" id="PRO_5019442138" description="thioredoxin-dependent peroxiredoxin" evidence="12">
    <location>
        <begin position="28"/>
        <end position="218"/>
    </location>
</feature>
<dbReference type="GO" id="GO:0008379">
    <property type="term" value="F:thioredoxin peroxidase activity"/>
    <property type="evidence" value="ECO:0007669"/>
    <property type="project" value="TreeGrafter"/>
</dbReference>
<comment type="similarity">
    <text evidence="9">Belongs to the peroxiredoxin family. BCP/PrxQ subfamily.</text>
</comment>
<reference evidence="14 15" key="1">
    <citation type="submission" date="2019-02" db="EMBL/GenBank/DDBJ databases">
        <title>Shewanella sp. D4-2 isolated from Dokdo Island.</title>
        <authorList>
            <person name="Baek K."/>
        </authorList>
    </citation>
    <scope>NUCLEOTIDE SEQUENCE [LARGE SCALE GENOMIC DNA]</scope>
    <source>
        <strain evidence="14 15">D4-2</strain>
    </source>
</reference>
<dbReference type="AlphaFoldDB" id="A0A411PEU6"/>
<evidence type="ECO:0000256" key="2">
    <source>
        <dbReference type="ARBA" id="ARBA00013017"/>
    </source>
</evidence>